<evidence type="ECO:0000313" key="1">
    <source>
        <dbReference type="EMBL" id="APZ54145.1"/>
    </source>
</evidence>
<dbReference type="RefSeq" id="WP_076703380.1">
    <property type="nucleotide sequence ID" value="NZ_CP015093.1"/>
</dbReference>
<name>A0A1P8UXN8_9RHOB</name>
<dbReference type="STRING" id="1250539.Ga0080574_TMP3811"/>
<evidence type="ECO:0000313" key="2">
    <source>
        <dbReference type="Proteomes" id="UP000187059"/>
    </source>
</evidence>
<dbReference type="KEGG" id="paby:Ga0080574_TMP3811"/>
<keyword evidence="2" id="KW-1185">Reference proteome</keyword>
<organism evidence="1 2">
    <name type="scientific">Salipiger abyssi</name>
    <dbReference type="NCBI Taxonomy" id="1250539"/>
    <lineage>
        <taxon>Bacteria</taxon>
        <taxon>Pseudomonadati</taxon>
        <taxon>Pseudomonadota</taxon>
        <taxon>Alphaproteobacteria</taxon>
        <taxon>Rhodobacterales</taxon>
        <taxon>Roseobacteraceae</taxon>
        <taxon>Salipiger</taxon>
    </lineage>
</organism>
<gene>
    <name evidence="1" type="ORF">Ga0080574_TMP3811</name>
</gene>
<protein>
    <submittedName>
        <fullName evidence="1">Uncharacterized protein</fullName>
    </submittedName>
</protein>
<proteinExistence type="predicted"/>
<reference evidence="1 2" key="1">
    <citation type="submission" date="2016-04" db="EMBL/GenBank/DDBJ databases">
        <title>Deep-sea bacteria in the southern Pacific.</title>
        <authorList>
            <person name="Tang K."/>
        </authorList>
    </citation>
    <scope>NUCLEOTIDE SEQUENCE [LARGE SCALE GENOMIC DNA]</scope>
    <source>
        <strain evidence="1 2">JLT2014</strain>
    </source>
</reference>
<sequence length="97" mass="10517">MTRPSLTEQIDRIDFSDAAKRQFLELVNASSTDERGAVVLVAAAALLAQEHPIGTRTEDAALARLGAEFIQLVFTVRDMRQRQSGHPVLQVVGGTDA</sequence>
<dbReference type="EMBL" id="CP015093">
    <property type="protein sequence ID" value="APZ54145.1"/>
    <property type="molecule type" value="Genomic_DNA"/>
</dbReference>
<dbReference type="AlphaFoldDB" id="A0A1P8UXN8"/>
<dbReference type="OrthoDB" id="7866948at2"/>
<accession>A0A1P8UXN8</accession>
<dbReference type="Proteomes" id="UP000187059">
    <property type="component" value="Chromosome"/>
</dbReference>